<comment type="caution">
    <text evidence="1">The sequence shown here is derived from an EMBL/GenBank/DDBJ whole genome shotgun (WGS) entry which is preliminary data.</text>
</comment>
<gene>
    <name evidence="1" type="ORF">NUW58_g6532</name>
</gene>
<evidence type="ECO:0000313" key="1">
    <source>
        <dbReference type="EMBL" id="KAJ2982039.1"/>
    </source>
</evidence>
<keyword evidence="2" id="KW-1185">Reference proteome</keyword>
<sequence>MGITGGFIDVGGLYDCLAGIWDGKADESILDLYSEKRIEKWKTVINPVSSDNFRRVSDSDPATILERDPVLQACKEAENDPETQKKMALMAFSRAVFQSNADYSARFLGCEQGPSV</sequence>
<evidence type="ECO:0000313" key="2">
    <source>
        <dbReference type="Proteomes" id="UP001143856"/>
    </source>
</evidence>
<name>A0ACC1NT01_9PEZI</name>
<protein>
    <submittedName>
        <fullName evidence="1">Uncharacterized protein</fullName>
    </submittedName>
</protein>
<reference evidence="1" key="1">
    <citation type="submission" date="2022-10" db="EMBL/GenBank/DDBJ databases">
        <title>Genome Sequence of Xylaria curta.</title>
        <authorList>
            <person name="Buettner E."/>
        </authorList>
    </citation>
    <scope>NUCLEOTIDE SEQUENCE</scope>
    <source>
        <strain evidence="1">Babe10</strain>
    </source>
</reference>
<dbReference type="Proteomes" id="UP001143856">
    <property type="component" value="Unassembled WGS sequence"/>
</dbReference>
<organism evidence="1 2">
    <name type="scientific">Xylaria curta</name>
    <dbReference type="NCBI Taxonomy" id="42375"/>
    <lineage>
        <taxon>Eukaryota</taxon>
        <taxon>Fungi</taxon>
        <taxon>Dikarya</taxon>
        <taxon>Ascomycota</taxon>
        <taxon>Pezizomycotina</taxon>
        <taxon>Sordariomycetes</taxon>
        <taxon>Xylariomycetidae</taxon>
        <taxon>Xylariales</taxon>
        <taxon>Xylariaceae</taxon>
        <taxon>Xylaria</taxon>
    </lineage>
</organism>
<accession>A0ACC1NT01</accession>
<dbReference type="EMBL" id="JAPDGR010001497">
    <property type="protein sequence ID" value="KAJ2982039.1"/>
    <property type="molecule type" value="Genomic_DNA"/>
</dbReference>
<proteinExistence type="predicted"/>